<proteinExistence type="predicted"/>
<name>A0ABT0R6R7_9BACT</name>
<dbReference type="GeneID" id="84022861"/>
<dbReference type="InterPro" id="IPR009061">
    <property type="entry name" value="DNA-bd_dom_put_sf"/>
</dbReference>
<keyword evidence="3" id="KW-1185">Reference proteome</keyword>
<dbReference type="InterPro" id="IPR010093">
    <property type="entry name" value="SinI_DNA-bd"/>
</dbReference>
<evidence type="ECO:0000313" key="2">
    <source>
        <dbReference type="EMBL" id="MCL6656337.1"/>
    </source>
</evidence>
<keyword evidence="2" id="KW-0238">DNA-binding</keyword>
<dbReference type="RefSeq" id="WP_102749326.1">
    <property type="nucleotide sequence ID" value="NZ_CP072027.1"/>
</dbReference>
<dbReference type="Pfam" id="PF12728">
    <property type="entry name" value="HTH_17"/>
    <property type="match status" value="1"/>
</dbReference>
<sequence>MDDKTLKHWASGPLCTITQAAALLGVSSQTVRRMVMHGSLIAWRPNPAGRKWLLYRRQVEAMAVTLQRRAIRHARLLQSTFDFF</sequence>
<reference evidence="2 3" key="1">
    <citation type="submission" date="2022-03" db="EMBL/GenBank/DDBJ databases">
        <title>Taxonomic description of new species and reclassification of some bacterial strains.</title>
        <authorList>
            <person name="Ndongo S."/>
        </authorList>
    </citation>
    <scope>NUCLEOTIDE SEQUENCE [LARGE SCALE GENOMIC DNA]</scope>
    <source>
        <strain evidence="2 3">Marseille-P6666</strain>
    </source>
</reference>
<evidence type="ECO:0000313" key="3">
    <source>
        <dbReference type="Proteomes" id="UP001202031"/>
    </source>
</evidence>
<dbReference type="Proteomes" id="UP001202031">
    <property type="component" value="Unassembled WGS sequence"/>
</dbReference>
<dbReference type="NCBIfam" id="TIGR01764">
    <property type="entry name" value="excise"/>
    <property type="match status" value="1"/>
</dbReference>
<dbReference type="GO" id="GO:0003677">
    <property type="term" value="F:DNA binding"/>
    <property type="evidence" value="ECO:0007669"/>
    <property type="project" value="UniProtKB-KW"/>
</dbReference>
<evidence type="ECO:0000259" key="1">
    <source>
        <dbReference type="Pfam" id="PF12728"/>
    </source>
</evidence>
<dbReference type="SUPFAM" id="SSF46955">
    <property type="entry name" value="Putative DNA-binding domain"/>
    <property type="match status" value="1"/>
</dbReference>
<comment type="caution">
    <text evidence="2">The sequence shown here is derived from an EMBL/GenBank/DDBJ whole genome shotgun (WGS) entry which is preliminary data.</text>
</comment>
<feature type="domain" description="Helix-turn-helix" evidence="1">
    <location>
        <begin position="14"/>
        <end position="62"/>
    </location>
</feature>
<dbReference type="EMBL" id="JAMGSI010000001">
    <property type="protein sequence ID" value="MCL6656337.1"/>
    <property type="molecule type" value="Genomic_DNA"/>
</dbReference>
<accession>A0ABT0R6R7</accession>
<organism evidence="2 3">
    <name type="scientific">Akkermansia massiliensis</name>
    <dbReference type="NCBI Taxonomy" id="2927224"/>
    <lineage>
        <taxon>Bacteria</taxon>
        <taxon>Pseudomonadati</taxon>
        <taxon>Verrucomicrobiota</taxon>
        <taxon>Verrucomicrobiia</taxon>
        <taxon>Verrucomicrobiales</taxon>
        <taxon>Akkermansiaceae</taxon>
        <taxon>Akkermansia</taxon>
    </lineage>
</organism>
<gene>
    <name evidence="2" type="ORF">M8N44_03275</name>
</gene>
<protein>
    <submittedName>
        <fullName evidence="2">Excisionase family DNA-binding protein</fullName>
    </submittedName>
</protein>
<dbReference type="InterPro" id="IPR041657">
    <property type="entry name" value="HTH_17"/>
</dbReference>